<name>A0A9P7VQY8_9AGAR</name>
<dbReference type="GeneID" id="66108789"/>
<comment type="caution">
    <text evidence="1">The sequence shown here is derived from an EMBL/GenBank/DDBJ whole genome shotgun (WGS) entry which is preliminary data.</text>
</comment>
<organism evidence="1 2">
    <name type="scientific">Guyanagaster necrorhizus</name>
    <dbReference type="NCBI Taxonomy" id="856835"/>
    <lineage>
        <taxon>Eukaryota</taxon>
        <taxon>Fungi</taxon>
        <taxon>Dikarya</taxon>
        <taxon>Basidiomycota</taxon>
        <taxon>Agaricomycotina</taxon>
        <taxon>Agaricomycetes</taxon>
        <taxon>Agaricomycetidae</taxon>
        <taxon>Agaricales</taxon>
        <taxon>Marasmiineae</taxon>
        <taxon>Physalacriaceae</taxon>
        <taxon>Guyanagaster</taxon>
    </lineage>
</organism>
<accession>A0A9P7VQY8</accession>
<reference evidence="1" key="1">
    <citation type="submission" date="2020-11" db="EMBL/GenBank/DDBJ databases">
        <title>Adaptations for nitrogen fixation in a non-lichenized fungal sporocarp promotes dispersal by wood-feeding termites.</title>
        <authorList>
            <consortium name="DOE Joint Genome Institute"/>
            <person name="Koch R.A."/>
            <person name="Yoon G."/>
            <person name="Arayal U."/>
            <person name="Lail K."/>
            <person name="Amirebrahimi M."/>
            <person name="Labutti K."/>
            <person name="Lipzen A."/>
            <person name="Riley R."/>
            <person name="Barry K."/>
            <person name="Henrissat B."/>
            <person name="Grigoriev I.V."/>
            <person name="Herr J.R."/>
            <person name="Aime M.C."/>
        </authorList>
    </citation>
    <scope>NUCLEOTIDE SEQUENCE</scope>
    <source>
        <strain evidence="1">MCA 3950</strain>
    </source>
</reference>
<dbReference type="Proteomes" id="UP000812287">
    <property type="component" value="Unassembled WGS sequence"/>
</dbReference>
<dbReference type="EMBL" id="MU250537">
    <property type="protein sequence ID" value="KAG7445284.1"/>
    <property type="molecule type" value="Genomic_DNA"/>
</dbReference>
<protein>
    <submittedName>
        <fullName evidence="1">Uncharacterized protein</fullName>
    </submittedName>
</protein>
<evidence type="ECO:0000313" key="2">
    <source>
        <dbReference type="Proteomes" id="UP000812287"/>
    </source>
</evidence>
<evidence type="ECO:0000313" key="1">
    <source>
        <dbReference type="EMBL" id="KAG7445284.1"/>
    </source>
</evidence>
<proteinExistence type="predicted"/>
<gene>
    <name evidence="1" type="ORF">BT62DRAFT_933123</name>
</gene>
<keyword evidence="2" id="KW-1185">Reference proteome</keyword>
<sequence length="200" mass="22425">MDYDIKAAVKEDHANSNISLKLVWVITGTGRYRTRPCSCSPCARKKGHRNSLSLIYLSISYLVNLKDKGPEMLGLDSGVNVLVNNAGHILAGHWRRTHLRSVQVSSLHLGVALTSFFGAPNVARVFLPHVPDELVQLCAWALQRGVCKACWMLFAERVLQRKEFPRLLSSDCFGAVQMQLEDHLKLQFEWDTVSESTDCS</sequence>
<dbReference type="AlphaFoldDB" id="A0A9P7VQY8"/>
<dbReference type="RefSeq" id="XP_043038784.1">
    <property type="nucleotide sequence ID" value="XM_043186492.1"/>
</dbReference>